<dbReference type="Pfam" id="PF07261">
    <property type="entry name" value="DnaB_2"/>
    <property type="match status" value="2"/>
</dbReference>
<proteinExistence type="inferred from homology"/>
<evidence type="ECO:0000259" key="4">
    <source>
        <dbReference type="Pfam" id="PF25888"/>
    </source>
</evidence>
<evidence type="ECO:0000256" key="1">
    <source>
        <dbReference type="ARBA" id="ARBA00093462"/>
    </source>
</evidence>
<dbReference type="InterPro" id="IPR058660">
    <property type="entry name" value="WHD_DnaB"/>
</dbReference>
<sequence>MNLFKELQPVDRLTIRVPFPLSSYDRKLITLLYQPLIGAEPISLYFLLWAEGENIEDYSMSHYHLMNSLDLPIARIFESRIALEAIGLLRTWRKDEQETRSFIYDVMPPLDAAAFFDDPLLSMFLFSKIGETAYRNLRQRFVTKGLSNFGYQEVSRSFTDVYRPVSHNIPSDGIQLTGLQEKPKELPFHYEEFDFQLLRTSLSEQLVPSSILTAEIKATIAKLAFLYHLTPFDMQKVILLALDDGMNLSDLRLKKEAADYYKLTVSKEPPSMQPIAQKQEVFEHTPIIEEDLNPMEMELIRWFESSSPIDVLKDVAGGREPFPNDIQLVEDLVMQYEMSTPVVNVLIHYVFLRNHGKLNRKYIETIASHWRHTGVKTAREAMKLAREFEEQKSNDPKQQLPSEKKDYTKEYKVLKASAGAFYHLAHFVDKDFQNPAALKKEAITILEQASPKELLSMLVKGKTPFEKDVKVVEDFTAKYDDINKSVMNTLIHYAYYVSNANLNSSFLQSIATNWRKNNVQSAEGAFKFAEDYQLQKNRKQYTPKNQTYNQKQNVPDWYYENKMKQQQKKEENKETAHTDYDKKRQEVMKKLGLKEGEVDS</sequence>
<dbReference type="Proteomes" id="UP000076021">
    <property type="component" value="Chromosome"/>
</dbReference>
<dbReference type="RefSeq" id="WP_066788796.1">
    <property type="nucleotide sequence ID" value="NZ_CP014806.1"/>
</dbReference>
<name>A0A143HCY6_9BACL</name>
<comment type="similarity">
    <text evidence="1">Belongs to the DnaB/DnaD family.</text>
</comment>
<dbReference type="KEGG" id="rst:ATY39_09005"/>
<dbReference type="AlphaFoldDB" id="A0A143HCY6"/>
<feature type="domain" description="DnaB/C C-terminal" evidence="3">
    <location>
        <begin position="480"/>
        <end position="525"/>
    </location>
</feature>
<evidence type="ECO:0000256" key="2">
    <source>
        <dbReference type="SAM" id="MobiDB-lite"/>
    </source>
</evidence>
<feature type="region of interest" description="Disordered" evidence="2">
    <location>
        <begin position="563"/>
        <end position="585"/>
    </location>
</feature>
<protein>
    <submittedName>
        <fullName evidence="5">Replication initiation protein</fullName>
    </submittedName>
</protein>
<dbReference type="OrthoDB" id="2082007at2"/>
<dbReference type="Gene3D" id="1.10.10.630">
    <property type="entry name" value="DnaD domain-like"/>
    <property type="match status" value="1"/>
</dbReference>
<dbReference type="EMBL" id="CP014806">
    <property type="protein sequence ID" value="AMW99583.1"/>
    <property type="molecule type" value="Genomic_DNA"/>
</dbReference>
<reference evidence="5 6" key="1">
    <citation type="journal article" date="2016" name="Genome Announc.">
        <title>Whole-Genome Sequence of Rummeliibacillus stabekisii Strain PP9 Isolated from Antarctic Soil.</title>
        <authorList>
            <person name="da Mota F.F."/>
            <person name="Vollu R.E."/>
            <person name="Jurelevicius D."/>
            <person name="Seldin L."/>
        </authorList>
    </citation>
    <scope>NUCLEOTIDE SEQUENCE [LARGE SCALE GENOMIC DNA]</scope>
    <source>
        <strain evidence="5 6">PP9</strain>
    </source>
</reference>
<feature type="domain" description="Replicative helicase loading/DNA remodeling protein DnaB N-terminal winged helix" evidence="4">
    <location>
        <begin position="22"/>
        <end position="241"/>
    </location>
</feature>
<dbReference type="InterPro" id="IPR034829">
    <property type="entry name" value="DnaD-like_sf"/>
</dbReference>
<dbReference type="STRING" id="241244.ATY39_09005"/>
<organism evidence="5 6">
    <name type="scientific">Rummeliibacillus stabekisii</name>
    <dbReference type="NCBI Taxonomy" id="241244"/>
    <lineage>
        <taxon>Bacteria</taxon>
        <taxon>Bacillati</taxon>
        <taxon>Bacillota</taxon>
        <taxon>Bacilli</taxon>
        <taxon>Bacillales</taxon>
        <taxon>Caryophanaceae</taxon>
        <taxon>Rummeliibacillus</taxon>
    </lineage>
</organism>
<dbReference type="Pfam" id="PF25888">
    <property type="entry name" value="WHD_DnaB"/>
    <property type="match status" value="1"/>
</dbReference>
<reference evidence="6" key="2">
    <citation type="submission" date="2016-03" db="EMBL/GenBank/DDBJ databases">
        <authorList>
            <person name="Ploux O."/>
        </authorList>
    </citation>
    <scope>NUCLEOTIDE SEQUENCE [LARGE SCALE GENOMIC DNA]</scope>
    <source>
        <strain evidence="6">PP9</strain>
    </source>
</reference>
<feature type="domain" description="DnaB/C C-terminal" evidence="3">
    <location>
        <begin position="318"/>
        <end position="383"/>
    </location>
</feature>
<evidence type="ECO:0000313" key="5">
    <source>
        <dbReference type="EMBL" id="AMW99583.1"/>
    </source>
</evidence>
<keyword evidence="6" id="KW-1185">Reference proteome</keyword>
<evidence type="ECO:0000259" key="3">
    <source>
        <dbReference type="Pfam" id="PF07261"/>
    </source>
</evidence>
<dbReference type="InterPro" id="IPR006343">
    <property type="entry name" value="DnaB/C_C"/>
</dbReference>
<accession>A0A143HCY6</accession>
<gene>
    <name evidence="5" type="ORF">ATY39_09005</name>
</gene>
<dbReference type="SUPFAM" id="SSF158499">
    <property type="entry name" value="DnaD domain-like"/>
    <property type="match status" value="1"/>
</dbReference>
<evidence type="ECO:0000313" key="6">
    <source>
        <dbReference type="Proteomes" id="UP000076021"/>
    </source>
</evidence>